<dbReference type="STRING" id="675635.Psed_5975"/>
<dbReference type="Gene3D" id="1.10.10.10">
    <property type="entry name" value="Winged helix-like DNA-binding domain superfamily/Winged helix DNA-binding domain"/>
    <property type="match status" value="1"/>
</dbReference>
<dbReference type="eggNOG" id="COG1733">
    <property type="taxonomic scope" value="Bacteria"/>
</dbReference>
<keyword evidence="1" id="KW-0805">Transcription regulation</keyword>
<dbReference type="EMBL" id="CP002593">
    <property type="protein sequence ID" value="AEA28092.1"/>
    <property type="molecule type" value="Genomic_DNA"/>
</dbReference>
<dbReference type="InterPro" id="IPR036390">
    <property type="entry name" value="WH_DNA-bd_sf"/>
</dbReference>
<name>F4D232_PSEUX</name>
<dbReference type="PANTHER" id="PTHR33204">
    <property type="entry name" value="TRANSCRIPTIONAL REGULATOR, MARR FAMILY"/>
    <property type="match status" value="1"/>
</dbReference>
<dbReference type="PROSITE" id="PS51118">
    <property type="entry name" value="HTH_HXLR"/>
    <property type="match status" value="1"/>
</dbReference>
<dbReference type="InterPro" id="IPR002577">
    <property type="entry name" value="HTH_HxlR"/>
</dbReference>
<evidence type="ECO:0000256" key="3">
    <source>
        <dbReference type="ARBA" id="ARBA00023163"/>
    </source>
</evidence>
<protein>
    <submittedName>
        <fullName evidence="5">Transcriptional regulator, HxlR family</fullName>
    </submittedName>
</protein>
<evidence type="ECO:0000313" key="5">
    <source>
        <dbReference type="EMBL" id="AEA28092.1"/>
    </source>
</evidence>
<accession>F4D232</accession>
<reference evidence="5 6" key="1">
    <citation type="journal article" date="2011" name="J. Bacteriol.">
        <title>Genome sequence of the 1,4-dioxane-degrading Pseudonocardia dioxanivorans strain CB1190.</title>
        <authorList>
            <person name="Sales C.M."/>
            <person name="Mahendra S."/>
            <person name="Grostern A."/>
            <person name="Parales R.E."/>
            <person name="Goodwin L.A."/>
            <person name="Woyke T."/>
            <person name="Nolan M."/>
            <person name="Lapidus A."/>
            <person name="Chertkov O."/>
            <person name="Ovchinnikova G."/>
            <person name="Sczyrba A."/>
            <person name="Alvarez-Cohen L."/>
        </authorList>
    </citation>
    <scope>NUCLEOTIDE SEQUENCE [LARGE SCALE GENOMIC DNA]</scope>
    <source>
        <strain evidence="6">ATCC 55486 / DSM 44775 / JCM 13855 / CB1190</strain>
    </source>
</reference>
<feature type="domain" description="HTH hxlR-type" evidence="4">
    <location>
        <begin position="17"/>
        <end position="114"/>
    </location>
</feature>
<dbReference type="InterPro" id="IPR036388">
    <property type="entry name" value="WH-like_DNA-bd_sf"/>
</dbReference>
<organism evidence="5 6">
    <name type="scientific">Pseudonocardia dioxanivorans (strain ATCC 55486 / DSM 44775 / JCM 13855 / CB1190)</name>
    <dbReference type="NCBI Taxonomy" id="675635"/>
    <lineage>
        <taxon>Bacteria</taxon>
        <taxon>Bacillati</taxon>
        <taxon>Actinomycetota</taxon>
        <taxon>Actinomycetes</taxon>
        <taxon>Pseudonocardiales</taxon>
        <taxon>Pseudonocardiaceae</taxon>
        <taxon>Pseudonocardia</taxon>
    </lineage>
</organism>
<dbReference type="Proteomes" id="UP000007809">
    <property type="component" value="Chromosome"/>
</dbReference>
<keyword evidence="2" id="KW-0238">DNA-binding</keyword>
<dbReference type="SUPFAM" id="SSF46785">
    <property type="entry name" value="Winged helix' DNA-binding domain"/>
    <property type="match status" value="1"/>
</dbReference>
<proteinExistence type="predicted"/>
<dbReference type="PANTHER" id="PTHR33204:SF18">
    <property type="entry name" value="TRANSCRIPTIONAL REGULATORY PROTEIN"/>
    <property type="match status" value="1"/>
</dbReference>
<keyword evidence="3" id="KW-0804">Transcription</keyword>
<keyword evidence="6" id="KW-1185">Reference proteome</keyword>
<dbReference type="KEGG" id="pdx:Psed_5975"/>
<dbReference type="GO" id="GO:0003677">
    <property type="term" value="F:DNA binding"/>
    <property type="evidence" value="ECO:0007669"/>
    <property type="project" value="UniProtKB-KW"/>
</dbReference>
<gene>
    <name evidence="5" type="ordered locus">Psed_5975</name>
</gene>
<dbReference type="HOGENOM" id="CLU_111585_0_0_11"/>
<evidence type="ECO:0000313" key="6">
    <source>
        <dbReference type="Proteomes" id="UP000007809"/>
    </source>
</evidence>
<dbReference type="AlphaFoldDB" id="F4D232"/>
<sequence>MSRLGLVKRPTFDDWPCSVARVADVLGDPWTILLVRDASHGLTRFEEFQRSLNIPRNTLSARLRRLVEIGLLERRLYQDYPPRAEYVLTDMGRDFFPVLTAMLGWGDRWLGEDGAPVSVHHVPCGHDIDPQVVCRSCGRPVDLDEVEFRVGPGYPDDVPEHLDLRDRFARRVAAQDARGRSASDGPEVASAG</sequence>
<dbReference type="Pfam" id="PF01638">
    <property type="entry name" value="HxlR"/>
    <property type="match status" value="1"/>
</dbReference>
<evidence type="ECO:0000256" key="2">
    <source>
        <dbReference type="ARBA" id="ARBA00023125"/>
    </source>
</evidence>
<evidence type="ECO:0000259" key="4">
    <source>
        <dbReference type="PROSITE" id="PS51118"/>
    </source>
</evidence>
<evidence type="ECO:0000256" key="1">
    <source>
        <dbReference type="ARBA" id="ARBA00023015"/>
    </source>
</evidence>